<dbReference type="Pfam" id="PF13646">
    <property type="entry name" value="HEAT_2"/>
    <property type="match status" value="1"/>
</dbReference>
<proteinExistence type="predicted"/>
<protein>
    <recommendedName>
        <fullName evidence="3">HEAT repeat domain-containing protein</fullName>
    </recommendedName>
</protein>
<dbReference type="InterPro" id="IPR004155">
    <property type="entry name" value="PBS_lyase_HEAT"/>
</dbReference>
<dbReference type="SMART" id="SM00567">
    <property type="entry name" value="EZ_HEAT"/>
    <property type="match status" value="3"/>
</dbReference>
<dbReference type="SUPFAM" id="SSF48371">
    <property type="entry name" value="ARM repeat"/>
    <property type="match status" value="1"/>
</dbReference>
<accession>E0XUM7</accession>
<evidence type="ECO:0000313" key="2">
    <source>
        <dbReference type="EMBL" id="ADI18118.1"/>
    </source>
</evidence>
<dbReference type="Gene3D" id="1.25.10.10">
    <property type="entry name" value="Leucine-rich Repeat Variant"/>
    <property type="match status" value="2"/>
</dbReference>
<reference evidence="2" key="1">
    <citation type="journal article" date="2011" name="Environ. Microbiol.">
        <title>Time-series analyses of Monterey Bay coastal microbial picoplankton using a 'genome proxy' microarray.</title>
        <authorList>
            <person name="Rich V.I."/>
            <person name="Pham V.D."/>
            <person name="Eppley J."/>
            <person name="Shi Y."/>
            <person name="DeLong E.F."/>
        </authorList>
    </citation>
    <scope>NUCLEOTIDE SEQUENCE</scope>
</reference>
<evidence type="ECO:0000256" key="1">
    <source>
        <dbReference type="SAM" id="SignalP"/>
    </source>
</evidence>
<dbReference type="AlphaFoldDB" id="E0XUM7"/>
<feature type="signal peptide" evidence="1">
    <location>
        <begin position="1"/>
        <end position="21"/>
    </location>
</feature>
<organism evidence="2">
    <name type="scientific">uncultured Acidobacteriales bacterium HF0200_23L05</name>
    <dbReference type="NCBI Taxonomy" id="710732"/>
    <lineage>
        <taxon>Bacteria</taxon>
        <taxon>Pseudomonadati</taxon>
        <taxon>Acidobacteriota</taxon>
        <taxon>Terriglobia</taxon>
        <taxon>Terriglobales</taxon>
        <taxon>environmental samples</taxon>
    </lineage>
</organism>
<dbReference type="InterPro" id="IPR016024">
    <property type="entry name" value="ARM-type_fold"/>
</dbReference>
<dbReference type="EMBL" id="GU474881">
    <property type="protein sequence ID" value="ADI18118.1"/>
    <property type="molecule type" value="Genomic_DNA"/>
</dbReference>
<name>E0XUM7_9BACT</name>
<evidence type="ECO:0008006" key="3">
    <source>
        <dbReference type="Google" id="ProtNLM"/>
    </source>
</evidence>
<feature type="chain" id="PRO_5003143023" description="HEAT repeat domain-containing protein" evidence="1">
    <location>
        <begin position="22"/>
        <end position="401"/>
    </location>
</feature>
<dbReference type="InterPro" id="IPR011989">
    <property type="entry name" value="ARM-like"/>
</dbReference>
<sequence length="401" mass="43350">MIRVFHAVVIAAGVSSSVAVGALGEQPFSVDSVAEINTVISSLGNFDFLVRADASRVLRRMDAASAVPALVWAAQFHEDSYVQFRAAVLVSGFGGASAREFFEVALDSPNDRVRTAAYDYFEHEPDAGLAPTLLTALDFETSEFVRPALVRSLAAHDDDALVRERLLKDIDRGEGYFRGAVIEALGDYRALYALDRLLEIASEEGPLRDDALLALGKIGDKRALQVVAKAQREAVVDSGNPRMLPIVSAAACLLDTDYENQIQYVVEALRYSLNADSDDLSLLRAASTAAAAVSMAGRKGSDTALRALIDVGVEAADPVRAPIALAVGAVALRTPLTMISALANRSDLRSSLLLVRDAFDMLDEDMAEERFYFLMRANFWDETENPVTRSVAEAAVEILEF</sequence>
<keyword evidence="1" id="KW-0732">Signal</keyword>